<dbReference type="InterPro" id="IPR050789">
    <property type="entry name" value="Diverse_Enzym_Activities"/>
</dbReference>
<name>A0A4V6XUV2_9GAMM</name>
<accession>A0A4V6XUV2</accession>
<evidence type="ECO:0000313" key="3">
    <source>
        <dbReference type="Proteomes" id="UP000308707"/>
    </source>
</evidence>
<dbReference type="InterPro" id="IPR001466">
    <property type="entry name" value="Beta-lactam-related"/>
</dbReference>
<dbReference type="EMBL" id="SZUA01000001">
    <property type="protein sequence ID" value="TKR33163.1"/>
    <property type="molecule type" value="Genomic_DNA"/>
</dbReference>
<reference evidence="2 3" key="1">
    <citation type="submission" date="2019-04" db="EMBL/GenBank/DDBJ databases">
        <title>Reference strain of H23.</title>
        <authorList>
            <person name="Luo X."/>
        </authorList>
    </citation>
    <scope>NUCLEOTIDE SEQUENCE [LARGE SCALE GENOMIC DNA]</scope>
    <source>
        <strain evidence="2 3">H23</strain>
    </source>
</reference>
<gene>
    <name evidence="2" type="ORF">FCE95_02300</name>
</gene>
<keyword evidence="3" id="KW-1185">Reference proteome</keyword>
<dbReference type="Gene3D" id="3.40.710.10">
    <property type="entry name" value="DD-peptidase/beta-lactamase superfamily"/>
    <property type="match status" value="1"/>
</dbReference>
<feature type="domain" description="Beta-lactamase-related" evidence="1">
    <location>
        <begin position="2"/>
        <end position="328"/>
    </location>
</feature>
<proteinExistence type="predicted"/>
<dbReference type="Proteomes" id="UP000308707">
    <property type="component" value="Unassembled WGS sequence"/>
</dbReference>
<organism evidence="2 3">
    <name type="scientific">Luteimonas gilva</name>
    <dbReference type="NCBI Taxonomy" id="2572684"/>
    <lineage>
        <taxon>Bacteria</taxon>
        <taxon>Pseudomonadati</taxon>
        <taxon>Pseudomonadota</taxon>
        <taxon>Gammaproteobacteria</taxon>
        <taxon>Lysobacterales</taxon>
        <taxon>Lysobacteraceae</taxon>
        <taxon>Luteimonas</taxon>
    </lineage>
</organism>
<evidence type="ECO:0000259" key="1">
    <source>
        <dbReference type="Pfam" id="PF00144"/>
    </source>
</evidence>
<dbReference type="AlphaFoldDB" id="A0A4V6XUV2"/>
<sequence length="366" mass="40437">MQAARVPGLALAVIEDGRIVHLKAYGSRDLEQNLPLTTDTIMYGASITKGEFAYAVMSLVESGKLDLDRSIADYLPKPLPEYEKYADLAGDEHWRKLTPRILLSHRSGFPNFRYFTEKGYEANGKLKFHFEPGSRYAYSGEGINLLQFVIENGLGIDVSELMQKQVYDRFGMKRSSMVWRDDFAANLAIGYDEQGKPLGHKKRGAARAAGSMDTTIADQAAFLAGLVRGEGLSAASKTELLRPQAAIRSVQQFPTLSEDVTDDNRGIEFSAALGWLTYRTPQGQAWTKGGHDDGTNNLTLCVADGRRCLVILSNSSNGEGTFKYLADAALGPTCLPWFWVGYIPYDHPEWRAPEARAQPHPPCSAF</sequence>
<dbReference type="Pfam" id="PF00144">
    <property type="entry name" value="Beta-lactamase"/>
    <property type="match status" value="1"/>
</dbReference>
<evidence type="ECO:0000313" key="2">
    <source>
        <dbReference type="EMBL" id="TKR33163.1"/>
    </source>
</evidence>
<comment type="caution">
    <text evidence="2">The sequence shown here is derived from an EMBL/GenBank/DDBJ whole genome shotgun (WGS) entry which is preliminary data.</text>
</comment>
<dbReference type="InterPro" id="IPR012338">
    <property type="entry name" value="Beta-lactam/transpept-like"/>
</dbReference>
<dbReference type="SUPFAM" id="SSF56601">
    <property type="entry name" value="beta-lactamase/transpeptidase-like"/>
    <property type="match status" value="1"/>
</dbReference>
<dbReference type="PANTHER" id="PTHR43283:SF18">
    <property type="match status" value="1"/>
</dbReference>
<dbReference type="PANTHER" id="PTHR43283">
    <property type="entry name" value="BETA-LACTAMASE-RELATED"/>
    <property type="match status" value="1"/>
</dbReference>
<dbReference type="OrthoDB" id="119951at2"/>
<protein>
    <submittedName>
        <fullName evidence="2">Beta-lactamase family protein</fullName>
    </submittedName>
</protein>